<proteinExistence type="predicted"/>
<evidence type="ECO:0000313" key="4">
    <source>
        <dbReference type="Proteomes" id="UP000318801"/>
    </source>
</evidence>
<name>A0A506UIT4_9HYPH</name>
<feature type="region of interest" description="Disordered" evidence="2">
    <location>
        <begin position="221"/>
        <end position="241"/>
    </location>
</feature>
<feature type="coiled-coil region" evidence="1">
    <location>
        <begin position="465"/>
        <end position="492"/>
    </location>
</feature>
<feature type="compositionally biased region" description="Low complexity" evidence="2">
    <location>
        <begin position="223"/>
        <end position="237"/>
    </location>
</feature>
<dbReference type="EMBL" id="VHLG01000001">
    <property type="protein sequence ID" value="TPW33244.1"/>
    <property type="molecule type" value="Genomic_DNA"/>
</dbReference>
<comment type="caution">
    <text evidence="3">The sequence shown here is derived from an EMBL/GenBank/DDBJ whole genome shotgun (WGS) entry which is preliminary data.</text>
</comment>
<feature type="region of interest" description="Disordered" evidence="2">
    <location>
        <begin position="1"/>
        <end position="24"/>
    </location>
</feature>
<dbReference type="RefSeq" id="WP_141147182.1">
    <property type="nucleotide sequence ID" value="NZ_VHLG01000001.1"/>
</dbReference>
<evidence type="ECO:0000256" key="1">
    <source>
        <dbReference type="SAM" id="Coils"/>
    </source>
</evidence>
<protein>
    <submittedName>
        <fullName evidence="3">Uncharacterized protein</fullName>
    </submittedName>
</protein>
<sequence>MPQVPDEYIPARPTLSAGPAMPDETPSLVQTIGAAGTIANWPYRGWRYVQNRAEGLYDPNYNPFDDIRGTKYESDPGRFAYARNADETQAIKQEWDQDEHARSVLARSGWTGTVATLGMGLVDPTIFVPILPIFRGAAAGASTLRIAADVGLTAGATAALGEAVMNATTPDYSAQEMAMNIGSATILGGLLGAGAGALINRSERSAIAAKLTADREAFGADVAGSAPQPQGAGAAASDTRQLDMRTVPGLDKLPDPTAKISPSRRVLTSPFVSARRATADLVETPYIFDENVAGIATTQGPALDRSVKIAVSKARVGMSRMFEDAYSRYRYGESVPNTIMRTKDKVSDLMRPPENGKLTFEAFKAEVSNAMINGDKSAIPEAQEAAQWLRSNVFDPWKERAAKAGLLPEDVGVATADSYFMRIWNKDRLIARRPEAVRIFSDWLAGEEAKKAKLQAQITDDAGLLETYSETVDKLQRDLATAQRKLQKAGVQAGEATSINSFAFRRSGQMRETLPDAGSRIKSIKSNARGGAVFESRVRNRGNVLGDRMSGLSAEIDDLTRRLNEAVTRRDNLRSRIEDTVSQWDGKSTAEAKAALKARASAEAERTAKIDAGEFKGTPKRMTSADSAVDLAVKRILSGERILDRQELDALANEIVDRIVGGPDGRLPYDAHKGSGGTVPGTNARGPLAARNFMIPDNLVRDFLEQDAHHVGDRYLNTMVPDVLLTERFGDADMTEVFKRLNEEAAALEKAAPDEKARRAIGRKKDSVEADIAAMRDRIRHTYGYTSDPRSRLIGRVAATAARYDVITNLGGAALSALSDMAGLQWRYGFTGAFRHAWLPFIKAMGSRETRAGVLKYREQLQTLGIAAETYLATRMRSAYDVLDIYRPTTRFERGMEFAADKFGIANGLTIWTDFGKWAAGMISSGETLRAAEALANGKASGRQIRDLAEGGIDAVMADRILQAAQAPGGMDEIGGIRLPNTGNWADRKAAEAFEGIVARDVDIMIITPGAEKPLMMSKPIAALVLQYKTFVTAANERLLVRSLQARDMQALQGVVSAIGLGILSDMAYRWITGREAPENTADWIKAGVTKSGILGWYQEGNAVLEKWTGGTADAFRLIGAGQPDTRYISRSPGAALMGPVYGKMETAVTRLSKLAAKGLGEDVEWTAGDTRQMRRLLPFQNLFYIRKLLDSLEGGFNQAIGVEPAK</sequence>
<evidence type="ECO:0000313" key="3">
    <source>
        <dbReference type="EMBL" id="TPW33244.1"/>
    </source>
</evidence>
<dbReference type="AlphaFoldDB" id="A0A506UIT4"/>
<accession>A0A506UIT4</accession>
<keyword evidence="4" id="KW-1185">Reference proteome</keyword>
<organism evidence="3 4">
    <name type="scientific">Martelella alba</name>
    <dbReference type="NCBI Taxonomy" id="2590451"/>
    <lineage>
        <taxon>Bacteria</taxon>
        <taxon>Pseudomonadati</taxon>
        <taxon>Pseudomonadota</taxon>
        <taxon>Alphaproteobacteria</taxon>
        <taxon>Hyphomicrobiales</taxon>
        <taxon>Aurantimonadaceae</taxon>
        <taxon>Martelella</taxon>
    </lineage>
</organism>
<dbReference type="Proteomes" id="UP000318801">
    <property type="component" value="Unassembled WGS sequence"/>
</dbReference>
<keyword evidence="1" id="KW-0175">Coiled coil</keyword>
<dbReference type="OrthoDB" id="6065087at2"/>
<gene>
    <name evidence="3" type="ORF">FJU08_01380</name>
</gene>
<reference evidence="3 4" key="1">
    <citation type="submission" date="2019-06" db="EMBL/GenBank/DDBJ databases">
        <authorList>
            <person name="Li M."/>
        </authorList>
    </citation>
    <scope>NUCLEOTIDE SEQUENCE [LARGE SCALE GENOMIC DNA]</scope>
    <source>
        <strain evidence="3 4">BGMRC2036</strain>
    </source>
</reference>
<evidence type="ECO:0000256" key="2">
    <source>
        <dbReference type="SAM" id="MobiDB-lite"/>
    </source>
</evidence>
<feature type="coiled-coil region" evidence="1">
    <location>
        <begin position="549"/>
        <end position="576"/>
    </location>
</feature>